<evidence type="ECO:0000313" key="1">
    <source>
        <dbReference type="EMBL" id="GAA1658161.1"/>
    </source>
</evidence>
<organism evidence="1 2">
    <name type="scientific">Kribbella alba</name>
    <dbReference type="NCBI Taxonomy" id="190197"/>
    <lineage>
        <taxon>Bacteria</taxon>
        <taxon>Bacillati</taxon>
        <taxon>Actinomycetota</taxon>
        <taxon>Actinomycetes</taxon>
        <taxon>Propionibacteriales</taxon>
        <taxon>Kribbellaceae</taxon>
        <taxon>Kribbella</taxon>
    </lineage>
</organism>
<protein>
    <recommendedName>
        <fullName evidence="3">Transposase</fullName>
    </recommendedName>
</protein>
<keyword evidence="2" id="KW-1185">Reference proteome</keyword>
<proteinExistence type="predicted"/>
<name>A0ABN2FSD7_9ACTN</name>
<evidence type="ECO:0008006" key="3">
    <source>
        <dbReference type="Google" id="ProtNLM"/>
    </source>
</evidence>
<sequence>MTPDVGGNPLAVNLFCLTYNDLRPHQALDERTHARLTSPSNTAITVWPLADPLPDREVLT</sequence>
<comment type="caution">
    <text evidence="1">The sequence shown here is derived from an EMBL/GenBank/DDBJ whole genome shotgun (WGS) entry which is preliminary data.</text>
</comment>
<gene>
    <name evidence="1" type="ORF">GCM10009744_59220</name>
</gene>
<reference evidence="1 2" key="1">
    <citation type="journal article" date="2019" name="Int. J. Syst. Evol. Microbiol.">
        <title>The Global Catalogue of Microorganisms (GCM) 10K type strain sequencing project: providing services to taxonomists for standard genome sequencing and annotation.</title>
        <authorList>
            <consortium name="The Broad Institute Genomics Platform"/>
            <consortium name="The Broad Institute Genome Sequencing Center for Infectious Disease"/>
            <person name="Wu L."/>
            <person name="Ma J."/>
        </authorList>
    </citation>
    <scope>NUCLEOTIDE SEQUENCE [LARGE SCALE GENOMIC DNA]</scope>
    <source>
        <strain evidence="1 2">JCM 14306</strain>
    </source>
</reference>
<evidence type="ECO:0000313" key="2">
    <source>
        <dbReference type="Proteomes" id="UP001501319"/>
    </source>
</evidence>
<accession>A0ABN2FSD7</accession>
<dbReference type="EMBL" id="BAAANE010000011">
    <property type="protein sequence ID" value="GAA1658161.1"/>
    <property type="molecule type" value="Genomic_DNA"/>
</dbReference>
<dbReference type="Proteomes" id="UP001501319">
    <property type="component" value="Unassembled WGS sequence"/>
</dbReference>